<protein>
    <submittedName>
        <fullName evidence="2">Uncharacterized protein</fullName>
    </submittedName>
</protein>
<feature type="compositionally biased region" description="Polar residues" evidence="1">
    <location>
        <begin position="440"/>
        <end position="451"/>
    </location>
</feature>
<dbReference type="OrthoDB" id="3357532at2759"/>
<dbReference type="EMBL" id="KZ819605">
    <property type="protein sequence ID" value="PWN32849.1"/>
    <property type="molecule type" value="Genomic_DNA"/>
</dbReference>
<dbReference type="InParanoid" id="A0A316V5J8"/>
<feature type="region of interest" description="Disordered" evidence="1">
    <location>
        <begin position="272"/>
        <end position="291"/>
    </location>
</feature>
<feature type="compositionally biased region" description="Low complexity" evidence="1">
    <location>
        <begin position="578"/>
        <end position="588"/>
    </location>
</feature>
<proteinExistence type="predicted"/>
<evidence type="ECO:0000313" key="2">
    <source>
        <dbReference type="EMBL" id="PWN32849.1"/>
    </source>
</evidence>
<sequence length="659" mass="69330">MDSKSLHLPNEHGDQSFNEEALDQLPSLPSTSSSLFIASHYRSPQSKSQHGSSSSGKRTLYGNPTIAKSDAISIEGCSTFEYDINSNIHKQQIRRRRGGSNASISTVASVLSRNASIADSMQSYNHASTSRNAYDNDDDRQSVIAHGQFISNQSATLSIRRGGAGSGLDGNTKSAAASLRKIGVASGIDAQFLDSLRREEGGEGEQPTTAGAHLTDKLEQLIANSASYRSANSRFASSTSSPQRRQQQQDTSFTQRQRKISYASMRSLIGFTSSTQRQTGDYRATGGTPSRTASLFGLFIGGGSTGKDDTVRSPAWSKPPTSMAPIVTSTNSGSTAIPTSPTLTQSPRDAMGSLRGLRGLFDDPNNGTTPRTRTMSAMSRPPIGTMSKPNSHAEGKRPERKRNVSFQPTVESRSNIPGSASSSGRRAFAAIDPTSGVHASGTSTPRTSGSISPDLINSRANSQLDLPSLTASTTSSNSGLQASESGAMPTLDAALARVEERSGLKTSSKCSSCGLKVVNAPITKSGEVFCSRDCRILAKQKRKQAATGAATAAVPSVKPTEKAAQTKAAEPAKQPIKPAEVVAPASEAATKKSNTDSSSVHESTTFSPALRSSQTLHSSRPASIATTRSASSAKYINTDVDDLRAVRAQTSKPLMQAVS</sequence>
<feature type="region of interest" description="Disordered" evidence="1">
    <location>
        <begin position="231"/>
        <end position="259"/>
    </location>
</feature>
<gene>
    <name evidence="2" type="ORF">FA14DRAFT_78656</name>
</gene>
<feature type="compositionally biased region" description="Polar residues" evidence="1">
    <location>
        <begin position="595"/>
        <end position="617"/>
    </location>
</feature>
<feature type="compositionally biased region" description="Low complexity" evidence="1">
    <location>
        <begin position="43"/>
        <end position="57"/>
    </location>
</feature>
<feature type="compositionally biased region" description="Polar residues" evidence="1">
    <location>
        <begin position="365"/>
        <end position="377"/>
    </location>
</feature>
<feature type="compositionally biased region" description="Basic and acidic residues" evidence="1">
    <location>
        <begin position="1"/>
        <end position="14"/>
    </location>
</feature>
<dbReference type="GeneID" id="37024671"/>
<feature type="region of interest" description="Disordered" evidence="1">
    <location>
        <begin position="1"/>
        <end position="61"/>
    </location>
</feature>
<feature type="region of interest" description="Disordered" evidence="1">
    <location>
        <begin position="546"/>
        <end position="629"/>
    </location>
</feature>
<evidence type="ECO:0000256" key="1">
    <source>
        <dbReference type="SAM" id="MobiDB-lite"/>
    </source>
</evidence>
<organism evidence="2 3">
    <name type="scientific">Meira miltonrushii</name>
    <dbReference type="NCBI Taxonomy" id="1280837"/>
    <lineage>
        <taxon>Eukaryota</taxon>
        <taxon>Fungi</taxon>
        <taxon>Dikarya</taxon>
        <taxon>Basidiomycota</taxon>
        <taxon>Ustilaginomycotina</taxon>
        <taxon>Exobasidiomycetes</taxon>
        <taxon>Exobasidiales</taxon>
        <taxon>Brachybasidiaceae</taxon>
        <taxon>Meira</taxon>
    </lineage>
</organism>
<keyword evidence="3" id="KW-1185">Reference proteome</keyword>
<feature type="compositionally biased region" description="Low complexity" evidence="1">
    <location>
        <begin position="231"/>
        <end position="255"/>
    </location>
</feature>
<name>A0A316V5J8_9BASI</name>
<feature type="compositionally biased region" description="Polar residues" evidence="1">
    <location>
        <begin position="404"/>
        <end position="417"/>
    </location>
</feature>
<feature type="compositionally biased region" description="Polar residues" evidence="1">
    <location>
        <begin position="327"/>
        <end position="347"/>
    </location>
</feature>
<feature type="region of interest" description="Disordered" evidence="1">
    <location>
        <begin position="303"/>
        <end position="457"/>
    </location>
</feature>
<accession>A0A316V5J8</accession>
<dbReference type="Proteomes" id="UP000245771">
    <property type="component" value="Unassembled WGS sequence"/>
</dbReference>
<reference evidence="2 3" key="1">
    <citation type="journal article" date="2018" name="Mol. Biol. Evol.">
        <title>Broad Genomic Sampling Reveals a Smut Pathogenic Ancestry of the Fungal Clade Ustilaginomycotina.</title>
        <authorList>
            <person name="Kijpornyongpan T."/>
            <person name="Mondo S.J."/>
            <person name="Barry K."/>
            <person name="Sandor L."/>
            <person name="Lee J."/>
            <person name="Lipzen A."/>
            <person name="Pangilinan J."/>
            <person name="LaButti K."/>
            <person name="Hainaut M."/>
            <person name="Henrissat B."/>
            <person name="Grigoriev I.V."/>
            <person name="Spatafora J.W."/>
            <person name="Aime M.C."/>
        </authorList>
    </citation>
    <scope>NUCLEOTIDE SEQUENCE [LARGE SCALE GENOMIC DNA]</scope>
    <source>
        <strain evidence="2 3">MCA 3882</strain>
    </source>
</reference>
<dbReference type="RefSeq" id="XP_025353151.1">
    <property type="nucleotide sequence ID" value="XM_025502890.1"/>
</dbReference>
<feature type="compositionally biased region" description="Low complexity" evidence="1">
    <location>
        <begin position="25"/>
        <end position="35"/>
    </location>
</feature>
<dbReference type="AlphaFoldDB" id="A0A316V5J8"/>
<evidence type="ECO:0000313" key="3">
    <source>
        <dbReference type="Proteomes" id="UP000245771"/>
    </source>
</evidence>
<feature type="compositionally biased region" description="Low complexity" evidence="1">
    <location>
        <begin position="618"/>
        <end position="629"/>
    </location>
</feature>
<feature type="compositionally biased region" description="Low complexity" evidence="1">
    <location>
        <begin position="418"/>
        <end position="430"/>
    </location>
</feature>